<organism evidence="2 3">
    <name type="scientific">Riccia fluitans</name>
    <dbReference type="NCBI Taxonomy" id="41844"/>
    <lineage>
        <taxon>Eukaryota</taxon>
        <taxon>Viridiplantae</taxon>
        <taxon>Streptophyta</taxon>
        <taxon>Embryophyta</taxon>
        <taxon>Marchantiophyta</taxon>
        <taxon>Marchantiopsida</taxon>
        <taxon>Marchantiidae</taxon>
        <taxon>Marchantiales</taxon>
        <taxon>Ricciaceae</taxon>
        <taxon>Riccia</taxon>
    </lineage>
</organism>
<feature type="region of interest" description="Disordered" evidence="1">
    <location>
        <begin position="449"/>
        <end position="471"/>
    </location>
</feature>
<dbReference type="Proteomes" id="UP001605036">
    <property type="component" value="Unassembled WGS sequence"/>
</dbReference>
<name>A0ABD1XPL2_9MARC</name>
<dbReference type="InterPro" id="IPR025893">
    <property type="entry name" value="Tocopherol_cyclase"/>
</dbReference>
<dbReference type="PANTHER" id="PTHR35309">
    <property type="match status" value="1"/>
</dbReference>
<evidence type="ECO:0000256" key="1">
    <source>
        <dbReference type="SAM" id="MobiDB-lite"/>
    </source>
</evidence>
<dbReference type="EMBL" id="JBHFFA010000007">
    <property type="protein sequence ID" value="KAL2610895.1"/>
    <property type="molecule type" value="Genomic_DNA"/>
</dbReference>
<accession>A0ABD1XPL2</accession>
<comment type="caution">
    <text evidence="2">The sequence shown here is derived from an EMBL/GenBank/DDBJ whole genome shotgun (WGS) entry which is preliminary data.</text>
</comment>
<feature type="region of interest" description="Disordered" evidence="1">
    <location>
        <begin position="41"/>
        <end position="76"/>
    </location>
</feature>
<sequence length="471" mass="52675">MGTIGLTVLSSTQLQKQRAQHVNSNCTRHWRCFTRPRSAVVRGGGSRSRRGGGGVRAVAEERSKGLASKMKEPTSTEQTMAEEAILSQHPLDPHKPNYSPLVPEFARPYPSFEGWYTRLWDPETRFSVAMIMATNYATQESQVTLLFTPSAEDISGQNGNQKYELRTYAVADMSTDARFIDEVYKEDSVATEPVGFEWVAPALGRLKITANQIELDMTVKGYKFKAHLTDEILWNADKSEKGPEGWARYLPIPTHWYVYSLGSKAEYEFSAPGGALVRKGTAVGHVEKNWGLTFPNGHVWFQGFSENNDAQIIGSAAFFKVGGVNTPYVLAMGYRSPVVSIDMRTNDVGTIFKDIDIRPLEGEFSVKGVKASHTIKIHAKADPWTLCEPILAPMDKVKWECACRETFLAEISVEVYEHSVWGIAGEDKLIDKKTFKYAGLEFGEDLLKEPKEKQGKEGQDRQIERSRAIDS</sequence>
<proteinExistence type="predicted"/>
<evidence type="ECO:0000313" key="2">
    <source>
        <dbReference type="EMBL" id="KAL2610895.1"/>
    </source>
</evidence>
<keyword evidence="3" id="KW-1185">Reference proteome</keyword>
<protein>
    <submittedName>
        <fullName evidence="2">Uncharacterized protein</fullName>
    </submittedName>
</protein>
<dbReference type="Pfam" id="PF14249">
    <property type="entry name" value="Tocopherol_cycl"/>
    <property type="match status" value="1"/>
</dbReference>
<feature type="compositionally biased region" description="Gly residues" evidence="1">
    <location>
        <begin position="42"/>
        <end position="55"/>
    </location>
</feature>
<evidence type="ECO:0000313" key="3">
    <source>
        <dbReference type="Proteomes" id="UP001605036"/>
    </source>
</evidence>
<feature type="compositionally biased region" description="Basic and acidic residues" evidence="1">
    <location>
        <begin position="58"/>
        <end position="74"/>
    </location>
</feature>
<dbReference type="AlphaFoldDB" id="A0ABD1XPL2"/>
<gene>
    <name evidence="2" type="ORF">R1flu_022587</name>
</gene>
<reference evidence="2 3" key="1">
    <citation type="submission" date="2024-09" db="EMBL/GenBank/DDBJ databases">
        <title>Chromosome-scale assembly of Riccia fluitans.</title>
        <authorList>
            <person name="Paukszto L."/>
            <person name="Sawicki J."/>
            <person name="Karawczyk K."/>
            <person name="Piernik-Szablinska J."/>
            <person name="Szczecinska M."/>
            <person name="Mazdziarz M."/>
        </authorList>
    </citation>
    <scope>NUCLEOTIDE SEQUENCE [LARGE SCALE GENOMIC DNA]</scope>
    <source>
        <strain evidence="2">Rf_01</strain>
        <tissue evidence="2">Aerial parts of the thallus</tissue>
    </source>
</reference>
<dbReference type="PANTHER" id="PTHR35309:SF4">
    <property type="entry name" value="TOCOPHEROL CYCLASE"/>
    <property type="match status" value="1"/>
</dbReference>